<sequence length="334" mass="38063">MDKLISSRCNLQHWPDSYVLPPESRPGEEEFALCEVIPVIDLGQDRAENVQQVLKAGQEFGFFQLTNHGVSKKLMIDVLEVAEEFFELPIEDKASVYSEDPKRSCRLYTSIDYDKEKVHFWRDSLRHPCHPVDEHIRCWPEKPARYRELLGKYSVEVRKLSMLLLELIGEGLGQESGFFERGELNRVQLMALNCYPPCPNPSLTLGLPRHGDVNLITVLLQGPVHGLQVLNDGQWLALQPLPDAFVINIGLALQIISNGKLRSAEHRVTTNRTSARTTVTTFIHPSGDCLVEPAKVIINNHNPPLYRSFLYKDFLSTYIVDTYEGKPPLKRYTL</sequence>
<comment type="similarity">
    <text evidence="1 4">Belongs to the iron/ascorbate-dependent oxidoreductase family.</text>
</comment>
<dbReference type="InterPro" id="IPR044861">
    <property type="entry name" value="IPNS-like_FE2OG_OXY"/>
</dbReference>
<dbReference type="PANTHER" id="PTHR47991">
    <property type="entry name" value="OXOGLUTARATE/IRON-DEPENDENT DIOXYGENASE"/>
    <property type="match status" value="1"/>
</dbReference>
<proteinExistence type="inferred from homology"/>
<protein>
    <recommendedName>
        <fullName evidence="5">Fe2OG dioxygenase domain-containing protein</fullName>
    </recommendedName>
</protein>
<dbReference type="STRING" id="71139.A0A059D3B8"/>
<accession>A0A059D3B8</accession>
<organism evidence="6">
    <name type="scientific">Eucalyptus grandis</name>
    <name type="common">Flooded gum</name>
    <dbReference type="NCBI Taxonomy" id="71139"/>
    <lineage>
        <taxon>Eukaryota</taxon>
        <taxon>Viridiplantae</taxon>
        <taxon>Streptophyta</taxon>
        <taxon>Embryophyta</taxon>
        <taxon>Tracheophyta</taxon>
        <taxon>Spermatophyta</taxon>
        <taxon>Magnoliopsida</taxon>
        <taxon>eudicotyledons</taxon>
        <taxon>Gunneridae</taxon>
        <taxon>Pentapetalae</taxon>
        <taxon>rosids</taxon>
        <taxon>malvids</taxon>
        <taxon>Myrtales</taxon>
        <taxon>Myrtaceae</taxon>
        <taxon>Myrtoideae</taxon>
        <taxon>Eucalypteae</taxon>
        <taxon>Eucalyptus</taxon>
    </lineage>
</organism>
<name>A0A059D3B8_EUCGR</name>
<dbReference type="Pfam" id="PF14226">
    <property type="entry name" value="DIOX_N"/>
    <property type="match status" value="1"/>
</dbReference>
<dbReference type="InterPro" id="IPR027443">
    <property type="entry name" value="IPNS-like_sf"/>
</dbReference>
<dbReference type="GO" id="GO:0016491">
    <property type="term" value="F:oxidoreductase activity"/>
    <property type="evidence" value="ECO:0007669"/>
    <property type="project" value="UniProtKB-KW"/>
</dbReference>
<evidence type="ECO:0000256" key="4">
    <source>
        <dbReference type="RuleBase" id="RU003682"/>
    </source>
</evidence>
<dbReference type="SUPFAM" id="SSF51197">
    <property type="entry name" value="Clavaminate synthase-like"/>
    <property type="match status" value="1"/>
</dbReference>
<evidence type="ECO:0000256" key="1">
    <source>
        <dbReference type="ARBA" id="ARBA00008056"/>
    </source>
</evidence>
<dbReference type="OrthoDB" id="406156at2759"/>
<dbReference type="InterPro" id="IPR005123">
    <property type="entry name" value="Oxoglu/Fe-dep_dioxygenase_dom"/>
</dbReference>
<keyword evidence="3 4" id="KW-0408">Iron</keyword>
<dbReference type="eggNOG" id="KOG0143">
    <property type="taxonomic scope" value="Eukaryota"/>
</dbReference>
<dbReference type="PROSITE" id="PS51471">
    <property type="entry name" value="FE2OG_OXY"/>
    <property type="match status" value="1"/>
</dbReference>
<dbReference type="Pfam" id="PF03171">
    <property type="entry name" value="2OG-FeII_Oxy"/>
    <property type="match status" value="1"/>
</dbReference>
<dbReference type="OMA" id="EQVHYWR"/>
<dbReference type="Gene3D" id="2.60.120.330">
    <property type="entry name" value="B-lactam Antibiotic, Isopenicillin N Synthase, Chain"/>
    <property type="match status" value="1"/>
</dbReference>
<dbReference type="AlphaFoldDB" id="A0A059D3B8"/>
<evidence type="ECO:0000256" key="2">
    <source>
        <dbReference type="ARBA" id="ARBA00022723"/>
    </source>
</evidence>
<dbReference type="GO" id="GO:0046872">
    <property type="term" value="F:metal ion binding"/>
    <property type="evidence" value="ECO:0007669"/>
    <property type="project" value="UniProtKB-KW"/>
</dbReference>
<dbReference type="InterPro" id="IPR050295">
    <property type="entry name" value="Plant_2OG-oxidoreductases"/>
</dbReference>
<reference evidence="6" key="1">
    <citation type="submission" date="2013-07" db="EMBL/GenBank/DDBJ databases">
        <title>The genome of Eucalyptus grandis.</title>
        <authorList>
            <person name="Schmutz J."/>
            <person name="Hayes R."/>
            <person name="Myburg A."/>
            <person name="Tuskan G."/>
            <person name="Grattapaglia D."/>
            <person name="Rokhsar D.S."/>
        </authorList>
    </citation>
    <scope>NUCLEOTIDE SEQUENCE</scope>
    <source>
        <tissue evidence="6">Leaf extractions</tissue>
    </source>
</reference>
<dbReference type="Gramene" id="KCW84720">
    <property type="protein sequence ID" value="KCW84720"/>
    <property type="gene ID" value="EUGRSUZ_B01535"/>
</dbReference>
<evidence type="ECO:0000256" key="3">
    <source>
        <dbReference type="ARBA" id="ARBA00023004"/>
    </source>
</evidence>
<evidence type="ECO:0000313" key="6">
    <source>
        <dbReference type="EMBL" id="KCW84720.1"/>
    </source>
</evidence>
<gene>
    <name evidence="6" type="ORF">EUGRSUZ_B01535</name>
</gene>
<dbReference type="InterPro" id="IPR026992">
    <property type="entry name" value="DIOX_N"/>
</dbReference>
<dbReference type="InParanoid" id="A0A059D3B8"/>
<keyword evidence="4" id="KW-0560">Oxidoreductase</keyword>
<dbReference type="EMBL" id="KK198754">
    <property type="protein sequence ID" value="KCW84720.1"/>
    <property type="molecule type" value="Genomic_DNA"/>
</dbReference>
<keyword evidence="2 4" id="KW-0479">Metal-binding</keyword>
<evidence type="ECO:0000259" key="5">
    <source>
        <dbReference type="PROSITE" id="PS51471"/>
    </source>
</evidence>
<feature type="domain" description="Fe2OG dioxygenase" evidence="5">
    <location>
        <begin position="183"/>
        <end position="285"/>
    </location>
</feature>